<proteinExistence type="predicted"/>
<evidence type="ECO:0000256" key="1">
    <source>
        <dbReference type="SAM" id="Phobius"/>
    </source>
</evidence>
<evidence type="ECO:0000259" key="2">
    <source>
        <dbReference type="PROSITE" id="PS50994"/>
    </source>
</evidence>
<dbReference type="Proteomes" id="UP000030764">
    <property type="component" value="Unassembled WGS sequence"/>
</dbReference>
<evidence type="ECO:0000313" key="3">
    <source>
        <dbReference type="EMBL" id="KFD56827.1"/>
    </source>
</evidence>
<dbReference type="InterPro" id="IPR012337">
    <property type="entry name" value="RNaseH-like_sf"/>
</dbReference>
<evidence type="ECO:0000313" key="4">
    <source>
        <dbReference type="EMBL" id="KFD68167.1"/>
    </source>
</evidence>
<feature type="domain" description="Integrase catalytic" evidence="2">
    <location>
        <begin position="1"/>
        <end position="135"/>
    </location>
</feature>
<dbReference type="InterPro" id="IPR036397">
    <property type="entry name" value="RNaseH_sf"/>
</dbReference>
<accession>A0A085NFC1</accession>
<dbReference type="Proteomes" id="UP000030758">
    <property type="component" value="Unassembled WGS sequence"/>
</dbReference>
<feature type="transmembrane region" description="Helical" evidence="1">
    <location>
        <begin position="406"/>
        <end position="432"/>
    </location>
</feature>
<dbReference type="GO" id="GO:0003676">
    <property type="term" value="F:nucleic acid binding"/>
    <property type="evidence" value="ECO:0007669"/>
    <property type="project" value="InterPro"/>
</dbReference>
<dbReference type="EMBL" id="KL367507">
    <property type="protein sequence ID" value="KFD68167.1"/>
    <property type="molecule type" value="Genomic_DNA"/>
</dbReference>
<evidence type="ECO:0000313" key="5">
    <source>
        <dbReference type="Proteomes" id="UP000030764"/>
    </source>
</evidence>
<gene>
    <name evidence="3" type="ORF">M513_02504</name>
    <name evidence="4" type="ORF">M514_02504</name>
</gene>
<dbReference type="GO" id="GO:0015074">
    <property type="term" value="P:DNA integration"/>
    <property type="evidence" value="ECO:0007669"/>
    <property type="project" value="InterPro"/>
</dbReference>
<protein>
    <recommendedName>
        <fullName evidence="2">Integrase catalytic domain-containing protein</fullName>
    </recommendedName>
</protein>
<dbReference type="PANTHER" id="PTHR38681:SF1">
    <property type="entry name" value="RETROVIRUS-RELATED POL POLYPROTEIN FROM TRANSPOSON 412-LIKE PROTEIN"/>
    <property type="match status" value="1"/>
</dbReference>
<keyword evidence="1" id="KW-1133">Transmembrane helix</keyword>
<keyword evidence="1" id="KW-0472">Membrane</keyword>
<dbReference type="PROSITE" id="PS50994">
    <property type="entry name" value="INTEGRASE"/>
    <property type="match status" value="1"/>
</dbReference>
<name>A0A085NFC1_9BILA</name>
<organism evidence="4">
    <name type="scientific">Trichuris suis</name>
    <name type="common">pig whipworm</name>
    <dbReference type="NCBI Taxonomy" id="68888"/>
    <lineage>
        <taxon>Eukaryota</taxon>
        <taxon>Metazoa</taxon>
        <taxon>Ecdysozoa</taxon>
        <taxon>Nematoda</taxon>
        <taxon>Enoplea</taxon>
        <taxon>Dorylaimia</taxon>
        <taxon>Trichinellida</taxon>
        <taxon>Trichuridae</taxon>
        <taxon>Trichuris</taxon>
    </lineage>
</organism>
<dbReference type="PANTHER" id="PTHR38681">
    <property type="entry name" value="RETROVIRUS-RELATED POL POLYPROTEIN FROM TRANSPOSON 412-LIKE PROTEIN-RELATED"/>
    <property type="match status" value="1"/>
</dbReference>
<dbReference type="EMBL" id="KL363192">
    <property type="protein sequence ID" value="KFD56827.1"/>
    <property type="molecule type" value="Genomic_DNA"/>
</dbReference>
<dbReference type="Gene3D" id="3.30.420.10">
    <property type="entry name" value="Ribonuclease H-like superfamily/Ribonuclease H"/>
    <property type="match status" value="1"/>
</dbReference>
<keyword evidence="1" id="KW-0812">Transmembrane</keyword>
<dbReference type="InterPro" id="IPR001584">
    <property type="entry name" value="Integrase_cat-core"/>
</dbReference>
<dbReference type="AlphaFoldDB" id="A0A085NFC1"/>
<keyword evidence="5" id="KW-1185">Reference proteome</keyword>
<sequence length="439" mass="48942">MVDRFARWPEVVPVSNACAAAIARMFMFTWVARFGVRAVITTDQGKQFESSLWRELAPSLGARLAPTTAYHPQTNGLVERLYRQRKGALTAHALSSRSCFKALPLILLGLRYVINEGLQHSPAQLVHGSPLHLAGVFFGSVALRCVAEHRLKIFFDSVLPTSTRRGTLNKWSVPKQLETCTHVYLLRDATRPPLSPTYDGPYRYLPGGTKQLILCGDKLRTVSINRVKQPAFIDPTRETPERHAQFSPSVEVIPRILERGCVEVLYLSITVRVEPYYLYLRTVPWGCCCCYCLGSPRGVPPHPKLSMVAEKRIRFVVRNPTIKYFKIGQKIASVKIMKATAAIRSSYSFNSNVDSVSPATFCRLGASGMMLLQAAVSTPTSHSIGKIQWCWHIAVSSTVSVCHPAVFGLAAFVRTCSLGACKFIAVGLFSLVRYRWYCR</sequence>
<dbReference type="SUPFAM" id="SSF53098">
    <property type="entry name" value="Ribonuclease H-like"/>
    <property type="match status" value="1"/>
</dbReference>
<reference evidence="4 5" key="1">
    <citation type="journal article" date="2014" name="Nat. Genet.">
        <title>Genome and transcriptome of the porcine whipworm Trichuris suis.</title>
        <authorList>
            <person name="Jex A.R."/>
            <person name="Nejsum P."/>
            <person name="Schwarz E.M."/>
            <person name="Hu L."/>
            <person name="Young N.D."/>
            <person name="Hall R.S."/>
            <person name="Korhonen P.K."/>
            <person name="Liao S."/>
            <person name="Thamsborg S."/>
            <person name="Xia J."/>
            <person name="Xu P."/>
            <person name="Wang S."/>
            <person name="Scheerlinck J.P."/>
            <person name="Hofmann A."/>
            <person name="Sternberg P.W."/>
            <person name="Wang J."/>
            <person name="Gasser R.B."/>
        </authorList>
    </citation>
    <scope>NUCLEOTIDE SEQUENCE [LARGE SCALE GENOMIC DNA]</scope>
    <source>
        <strain evidence="4">DCEP-RM93F</strain>
        <strain evidence="3">DCEP-RM93M</strain>
    </source>
</reference>